<dbReference type="InterPro" id="IPR029787">
    <property type="entry name" value="Nucleotide_cyclase"/>
</dbReference>
<feature type="domain" description="PAS" evidence="1">
    <location>
        <begin position="132"/>
        <end position="202"/>
    </location>
</feature>
<name>A0ABT1SG53_9FIRM</name>
<dbReference type="Gene3D" id="1.10.3210.10">
    <property type="entry name" value="Hypothetical protein af1432"/>
    <property type="match status" value="1"/>
</dbReference>
<accession>A0ABT1SG53</accession>
<dbReference type="SUPFAM" id="SSF55073">
    <property type="entry name" value="Nucleotide cyclase"/>
    <property type="match status" value="1"/>
</dbReference>
<dbReference type="NCBIfam" id="TIGR00254">
    <property type="entry name" value="GGDEF"/>
    <property type="match status" value="1"/>
</dbReference>
<dbReference type="InterPro" id="IPR037522">
    <property type="entry name" value="HD_GYP_dom"/>
</dbReference>
<sequence>MFTIEDFQMMLDSTPVGYVYHELIYDDKYIPIDLKILDFNPSYLEIIGIKNIEIQDKFILELFPSLRNEIPQLFELVTDSILHNRHTLNSVYIPSFNKWLKIHLFSPKKNFFIAQFIDLTKEKKLEASLIQKSNELEELINSISDLVIAINFNGSIIKVNQAWERVLGYNINELISHQFMSFLHPEDLEFIYKSFNTGIIFDPNYILRTRVLKKSGEWLYFEWKLSFYEDIAYAVGRNVTEIIEKEEQIIYLSYHDKLTGLYNRAFFEEELKRLDNNRHLPLSIIMGDVNGLKIINDVFGHLAGDKMLQSIAEILKVSCRKGDIIARWGGDEFIILLPNTSSSITEEIIDRIYSNCKDRELDMQYANISLGYAVKDHNDMDIMKVLVEAENNMYKNKIIDGKKVRDIIISSMIQYLFDGNYEIKYHIDRVKNYSLALANRLNLSNSDRNKLILLAEVHDIGKISISKEILEKPRELDELEWNEIRKHPEIGYRIAKSIPELADIAELILYHHERWDGKGYPHELKGEEIPLLSRIFSVVDVYDAITQNKPHRKAMCLNEAIDFLLENKGIQFDPYIVDSFIKILLQY</sequence>
<protein>
    <submittedName>
        <fullName evidence="4">Diguanylate cyclase</fullName>
        <ecNumber evidence="4">2.7.7.65</ecNumber>
    </submittedName>
</protein>
<dbReference type="SMART" id="SM00267">
    <property type="entry name" value="GGDEF"/>
    <property type="match status" value="1"/>
</dbReference>
<dbReference type="InterPro" id="IPR000014">
    <property type="entry name" value="PAS"/>
</dbReference>
<evidence type="ECO:0000259" key="2">
    <source>
        <dbReference type="PROSITE" id="PS50887"/>
    </source>
</evidence>
<dbReference type="EC" id="2.7.7.65" evidence="4"/>
<dbReference type="Pfam" id="PF13188">
    <property type="entry name" value="PAS_8"/>
    <property type="match status" value="1"/>
</dbReference>
<gene>
    <name evidence="4" type="ORF">NE686_20350</name>
</gene>
<dbReference type="InterPro" id="IPR000160">
    <property type="entry name" value="GGDEF_dom"/>
</dbReference>
<dbReference type="Gene3D" id="3.30.450.20">
    <property type="entry name" value="PAS domain"/>
    <property type="match status" value="2"/>
</dbReference>
<dbReference type="RefSeq" id="WP_256312924.1">
    <property type="nucleotide sequence ID" value="NZ_JANGAC010000022.1"/>
</dbReference>
<dbReference type="PANTHER" id="PTHR43155:SF2">
    <property type="entry name" value="CYCLIC DI-GMP PHOSPHODIESTERASE PA4108"/>
    <property type="match status" value="1"/>
</dbReference>
<dbReference type="Proteomes" id="UP001524478">
    <property type="component" value="Unassembled WGS sequence"/>
</dbReference>
<organism evidence="4 5">
    <name type="scientific">Tissierella carlieri</name>
    <dbReference type="NCBI Taxonomy" id="689904"/>
    <lineage>
        <taxon>Bacteria</taxon>
        <taxon>Bacillati</taxon>
        <taxon>Bacillota</taxon>
        <taxon>Tissierellia</taxon>
        <taxon>Tissierellales</taxon>
        <taxon>Tissierellaceae</taxon>
        <taxon>Tissierella</taxon>
    </lineage>
</organism>
<feature type="domain" description="GGDEF" evidence="2">
    <location>
        <begin position="280"/>
        <end position="410"/>
    </location>
</feature>
<dbReference type="PROSITE" id="PS50887">
    <property type="entry name" value="GGDEF"/>
    <property type="match status" value="1"/>
</dbReference>
<dbReference type="SUPFAM" id="SSF55785">
    <property type="entry name" value="PYP-like sensor domain (PAS domain)"/>
    <property type="match status" value="1"/>
</dbReference>
<keyword evidence="4" id="KW-0808">Transferase</keyword>
<dbReference type="CDD" id="cd00130">
    <property type="entry name" value="PAS"/>
    <property type="match status" value="1"/>
</dbReference>
<dbReference type="Pfam" id="PF00990">
    <property type="entry name" value="GGDEF"/>
    <property type="match status" value="1"/>
</dbReference>
<dbReference type="SMART" id="SM00091">
    <property type="entry name" value="PAS"/>
    <property type="match status" value="2"/>
</dbReference>
<dbReference type="InterPro" id="IPR035965">
    <property type="entry name" value="PAS-like_dom_sf"/>
</dbReference>
<feature type="domain" description="HD-GYP" evidence="3">
    <location>
        <begin position="401"/>
        <end position="587"/>
    </location>
</feature>
<dbReference type="PROSITE" id="PS51832">
    <property type="entry name" value="HD_GYP"/>
    <property type="match status" value="1"/>
</dbReference>
<evidence type="ECO:0000259" key="1">
    <source>
        <dbReference type="PROSITE" id="PS50112"/>
    </source>
</evidence>
<keyword evidence="4" id="KW-0548">Nucleotidyltransferase</keyword>
<reference evidence="4 5" key="1">
    <citation type="submission" date="2022-06" db="EMBL/GenBank/DDBJ databases">
        <title>Isolation of gut microbiota from human fecal samples.</title>
        <authorList>
            <person name="Pamer E.G."/>
            <person name="Barat B."/>
            <person name="Waligurski E."/>
            <person name="Medina S."/>
            <person name="Paddock L."/>
            <person name="Mostad J."/>
        </authorList>
    </citation>
    <scope>NUCLEOTIDE SEQUENCE [LARGE SCALE GENOMIC DNA]</scope>
    <source>
        <strain evidence="4 5">DFI.7.95</strain>
    </source>
</reference>
<dbReference type="InterPro" id="IPR013655">
    <property type="entry name" value="PAS_fold_3"/>
</dbReference>
<dbReference type="CDD" id="cd01949">
    <property type="entry name" value="GGDEF"/>
    <property type="match status" value="1"/>
</dbReference>
<dbReference type="Pfam" id="PF08447">
    <property type="entry name" value="PAS_3"/>
    <property type="match status" value="1"/>
</dbReference>
<evidence type="ECO:0000313" key="4">
    <source>
        <dbReference type="EMBL" id="MCQ4925468.1"/>
    </source>
</evidence>
<keyword evidence="5" id="KW-1185">Reference proteome</keyword>
<dbReference type="CDD" id="cd00077">
    <property type="entry name" value="HDc"/>
    <property type="match status" value="1"/>
</dbReference>
<dbReference type="SMART" id="SM00471">
    <property type="entry name" value="HDc"/>
    <property type="match status" value="1"/>
</dbReference>
<dbReference type="NCBIfam" id="TIGR00229">
    <property type="entry name" value="sensory_box"/>
    <property type="match status" value="1"/>
</dbReference>
<proteinExistence type="predicted"/>
<dbReference type="PANTHER" id="PTHR43155">
    <property type="entry name" value="CYCLIC DI-GMP PHOSPHODIESTERASE PA4108-RELATED"/>
    <property type="match status" value="1"/>
</dbReference>
<dbReference type="Pfam" id="PF13487">
    <property type="entry name" value="HD_5"/>
    <property type="match status" value="1"/>
</dbReference>
<dbReference type="SUPFAM" id="SSF109604">
    <property type="entry name" value="HD-domain/PDEase-like"/>
    <property type="match status" value="1"/>
</dbReference>
<evidence type="ECO:0000313" key="5">
    <source>
        <dbReference type="Proteomes" id="UP001524478"/>
    </source>
</evidence>
<dbReference type="InterPro" id="IPR043128">
    <property type="entry name" value="Rev_trsase/Diguanyl_cyclase"/>
</dbReference>
<dbReference type="EMBL" id="JANGAC010000022">
    <property type="protein sequence ID" value="MCQ4925468.1"/>
    <property type="molecule type" value="Genomic_DNA"/>
</dbReference>
<dbReference type="GO" id="GO:0052621">
    <property type="term" value="F:diguanylate cyclase activity"/>
    <property type="evidence" value="ECO:0007669"/>
    <property type="project" value="UniProtKB-EC"/>
</dbReference>
<dbReference type="InterPro" id="IPR003607">
    <property type="entry name" value="HD/PDEase_dom"/>
</dbReference>
<comment type="caution">
    <text evidence="4">The sequence shown here is derived from an EMBL/GenBank/DDBJ whole genome shotgun (WGS) entry which is preliminary data.</text>
</comment>
<dbReference type="PROSITE" id="PS50112">
    <property type="entry name" value="PAS"/>
    <property type="match status" value="1"/>
</dbReference>
<dbReference type="Gene3D" id="3.30.70.270">
    <property type="match status" value="1"/>
</dbReference>
<evidence type="ECO:0000259" key="3">
    <source>
        <dbReference type="PROSITE" id="PS51832"/>
    </source>
</evidence>